<dbReference type="InterPro" id="IPR011032">
    <property type="entry name" value="GroES-like_sf"/>
</dbReference>
<dbReference type="Pfam" id="PF13602">
    <property type="entry name" value="ADH_zinc_N_2"/>
    <property type="match status" value="1"/>
</dbReference>
<dbReference type="InterPro" id="IPR020843">
    <property type="entry name" value="ER"/>
</dbReference>
<protein>
    <recommendedName>
        <fullName evidence="3">Enoyl reductase (ER) domain-containing protein</fullName>
    </recommendedName>
</protein>
<dbReference type="Pfam" id="PF08240">
    <property type="entry name" value="ADH_N"/>
    <property type="match status" value="1"/>
</dbReference>
<accession>A0ABD3PXS5</accession>
<comment type="caution">
    <text evidence="4">The sequence shown here is derived from an EMBL/GenBank/DDBJ whole genome shotgun (WGS) entry which is preliminary data.</text>
</comment>
<dbReference type="AlphaFoldDB" id="A0ABD3PXS5"/>
<dbReference type="InterPro" id="IPR047618">
    <property type="entry name" value="QOR-like"/>
</dbReference>
<name>A0ABD3PXS5_9STRA</name>
<dbReference type="SMART" id="SM00829">
    <property type="entry name" value="PKS_ER"/>
    <property type="match status" value="1"/>
</dbReference>
<reference evidence="4 5" key="1">
    <citation type="journal article" date="2020" name="G3 (Bethesda)">
        <title>Improved Reference Genome for Cyclotella cryptica CCMP332, a Model for Cell Wall Morphogenesis, Salinity Adaptation, and Lipid Production in Diatoms (Bacillariophyta).</title>
        <authorList>
            <person name="Roberts W.R."/>
            <person name="Downey K.M."/>
            <person name="Ruck E.C."/>
            <person name="Traller J.C."/>
            <person name="Alverson A.J."/>
        </authorList>
    </citation>
    <scope>NUCLEOTIDE SEQUENCE [LARGE SCALE GENOMIC DNA]</scope>
    <source>
        <strain evidence="4 5">CCMP332</strain>
    </source>
</reference>
<dbReference type="CDD" id="cd05286">
    <property type="entry name" value="QOR2"/>
    <property type="match status" value="1"/>
</dbReference>
<dbReference type="PANTHER" id="PTHR48106:SF13">
    <property type="entry name" value="QUINONE OXIDOREDUCTASE-RELATED"/>
    <property type="match status" value="1"/>
</dbReference>
<feature type="domain" description="Enoyl reductase (ER)" evidence="3">
    <location>
        <begin position="10"/>
        <end position="335"/>
    </location>
</feature>
<dbReference type="SUPFAM" id="SSF51735">
    <property type="entry name" value="NAD(P)-binding Rossmann-fold domains"/>
    <property type="match status" value="1"/>
</dbReference>
<proteinExistence type="predicted"/>
<dbReference type="InterPro" id="IPR036291">
    <property type="entry name" value="NAD(P)-bd_dom_sf"/>
</dbReference>
<dbReference type="PANTHER" id="PTHR48106">
    <property type="entry name" value="QUINONE OXIDOREDUCTASE PIG3-RELATED"/>
    <property type="match status" value="1"/>
</dbReference>
<dbReference type="Gene3D" id="3.40.50.720">
    <property type="entry name" value="NAD(P)-binding Rossmann-like Domain"/>
    <property type="match status" value="1"/>
</dbReference>
<gene>
    <name evidence="4" type="ORF">HJC23_004820</name>
</gene>
<sequence length="338" mass="36800">MKAVLVHSPGGTEALHYTPHHPIPPCPPGHILIRNHYAGLNFIDTYHRSGLYPREPPFLLGQEGGGIIASLPENDDTIAQLGWKTGDRVVYGSFGSYAEFTPVPIDKVIPVPPDMDMKTAVACITQGLTAHYLSSSVGNGIAHRGDWVLVYAVGGGTGQWTAQMCKLRGFRVIGTTSRCKAGEVANVCDELIVLENEPSKSYGDYTSVDIASRVKEITDGRGCKLIIDGVGKATYEISLNCLARRGLFVSFGNASGAVPPFPVLRLLPQSAYVTRPKLNDYVSTREELMQRAEEVFGWVIDGKLKIRIDRVFALEDVKDGHEYLENGGGNGKILFKID</sequence>
<evidence type="ECO:0000313" key="4">
    <source>
        <dbReference type="EMBL" id="KAL3792895.1"/>
    </source>
</evidence>
<dbReference type="GO" id="GO:0016491">
    <property type="term" value="F:oxidoreductase activity"/>
    <property type="evidence" value="ECO:0007669"/>
    <property type="project" value="UniProtKB-KW"/>
</dbReference>
<keyword evidence="5" id="KW-1185">Reference proteome</keyword>
<keyword evidence="1" id="KW-0521">NADP</keyword>
<dbReference type="Proteomes" id="UP001516023">
    <property type="component" value="Unassembled WGS sequence"/>
</dbReference>
<evidence type="ECO:0000259" key="3">
    <source>
        <dbReference type="SMART" id="SM00829"/>
    </source>
</evidence>
<dbReference type="InterPro" id="IPR013154">
    <property type="entry name" value="ADH-like_N"/>
</dbReference>
<dbReference type="Gene3D" id="3.90.180.10">
    <property type="entry name" value="Medium-chain alcohol dehydrogenases, catalytic domain"/>
    <property type="match status" value="1"/>
</dbReference>
<evidence type="ECO:0000256" key="2">
    <source>
        <dbReference type="ARBA" id="ARBA00023002"/>
    </source>
</evidence>
<evidence type="ECO:0000313" key="5">
    <source>
        <dbReference type="Proteomes" id="UP001516023"/>
    </source>
</evidence>
<dbReference type="SUPFAM" id="SSF50129">
    <property type="entry name" value="GroES-like"/>
    <property type="match status" value="1"/>
</dbReference>
<organism evidence="4 5">
    <name type="scientific">Cyclotella cryptica</name>
    <dbReference type="NCBI Taxonomy" id="29204"/>
    <lineage>
        <taxon>Eukaryota</taxon>
        <taxon>Sar</taxon>
        <taxon>Stramenopiles</taxon>
        <taxon>Ochrophyta</taxon>
        <taxon>Bacillariophyta</taxon>
        <taxon>Coscinodiscophyceae</taxon>
        <taxon>Thalassiosirophycidae</taxon>
        <taxon>Stephanodiscales</taxon>
        <taxon>Stephanodiscaceae</taxon>
        <taxon>Cyclotella</taxon>
    </lineage>
</organism>
<keyword evidence="2" id="KW-0560">Oxidoreductase</keyword>
<evidence type="ECO:0000256" key="1">
    <source>
        <dbReference type="ARBA" id="ARBA00022857"/>
    </source>
</evidence>
<dbReference type="EMBL" id="JABMIG020000097">
    <property type="protein sequence ID" value="KAL3792895.1"/>
    <property type="molecule type" value="Genomic_DNA"/>
</dbReference>